<evidence type="ECO:0000256" key="1">
    <source>
        <dbReference type="SAM" id="MobiDB-lite"/>
    </source>
</evidence>
<dbReference type="EMBL" id="JABELV010000078">
    <property type="protein sequence ID" value="KAG7531979.1"/>
    <property type="molecule type" value="Genomic_DNA"/>
</dbReference>
<keyword evidence="3" id="KW-1185">Reference proteome</keyword>
<feature type="compositionally biased region" description="Basic and acidic residues" evidence="1">
    <location>
        <begin position="54"/>
        <end position="91"/>
    </location>
</feature>
<sequence>MADHPQPPQAGPQTGVKGIKADAQRQTETDLDLQKLTIDERNRYLESKSFQAQTHDEEYQDRAEEQRERLNGKVLDGDGKEKDIDDGQHEGEGDDEDDDQAFRRQWRERRLQEMKQQQQRNHDGLNHSTEDRDGQDETNDDWKLEKNRLREVGPEGFLKAVEGSGWTAVLLYEPDLPRCQPFIQAFVDLSSSNPSNPMVSFLKARATSLSFSLLPESQSQPSTIPEEREDDHDGDDHDDDARDGATQSQPQSRSDPDVLPSVLVYKAGELKESFIRIDFDVQVGEGVDGGLADELGRLFRRKGLPIAK</sequence>
<dbReference type="InterPro" id="IPR036249">
    <property type="entry name" value="Thioredoxin-like_sf"/>
</dbReference>
<dbReference type="InterPro" id="IPR051499">
    <property type="entry name" value="Phosducin-like_reg"/>
</dbReference>
<organism evidence="2 3">
    <name type="scientific">Filobasidium floriforme</name>
    <dbReference type="NCBI Taxonomy" id="5210"/>
    <lineage>
        <taxon>Eukaryota</taxon>
        <taxon>Fungi</taxon>
        <taxon>Dikarya</taxon>
        <taxon>Basidiomycota</taxon>
        <taxon>Agaricomycotina</taxon>
        <taxon>Tremellomycetes</taxon>
        <taxon>Filobasidiales</taxon>
        <taxon>Filobasidiaceae</taxon>
        <taxon>Filobasidium</taxon>
    </lineage>
</organism>
<feature type="compositionally biased region" description="Pro residues" evidence="1">
    <location>
        <begin position="1"/>
        <end position="10"/>
    </location>
</feature>
<dbReference type="Gene3D" id="3.40.30.10">
    <property type="entry name" value="Glutaredoxin"/>
    <property type="match status" value="1"/>
</dbReference>
<dbReference type="AlphaFoldDB" id="A0A8K0NSN6"/>
<feature type="compositionally biased region" description="Polar residues" evidence="1">
    <location>
        <begin position="213"/>
        <end position="223"/>
    </location>
</feature>
<feature type="compositionally biased region" description="Basic and acidic residues" evidence="1">
    <location>
        <begin position="19"/>
        <end position="28"/>
    </location>
</feature>
<dbReference type="PANTHER" id="PTHR46052">
    <property type="entry name" value="PHOSDUCIN-LIKE PROTEIN"/>
    <property type="match status" value="1"/>
</dbReference>
<gene>
    <name evidence="2" type="ORF">FFLO_03986</name>
</gene>
<evidence type="ECO:0008006" key="4">
    <source>
        <dbReference type="Google" id="ProtNLM"/>
    </source>
</evidence>
<feature type="compositionally biased region" description="Acidic residues" evidence="1">
    <location>
        <begin position="227"/>
        <end position="238"/>
    </location>
</feature>
<feature type="compositionally biased region" description="Basic and acidic residues" evidence="1">
    <location>
        <begin position="120"/>
        <end position="132"/>
    </location>
</feature>
<accession>A0A8K0NSN6</accession>
<dbReference type="OrthoDB" id="70588at2759"/>
<feature type="compositionally biased region" description="Basic and acidic residues" evidence="1">
    <location>
        <begin position="140"/>
        <end position="149"/>
    </location>
</feature>
<dbReference type="PANTHER" id="PTHR46052:SF1">
    <property type="entry name" value="PHOSDUCIN-LIKE PROTEIN"/>
    <property type="match status" value="1"/>
</dbReference>
<name>A0A8K0NSN6_9TREE</name>
<feature type="compositionally biased region" description="Basic and acidic residues" evidence="1">
    <location>
        <begin position="37"/>
        <end position="46"/>
    </location>
</feature>
<comment type="caution">
    <text evidence="2">The sequence shown here is derived from an EMBL/GenBank/DDBJ whole genome shotgun (WGS) entry which is preliminary data.</text>
</comment>
<reference evidence="2" key="1">
    <citation type="submission" date="2020-04" db="EMBL/GenBank/DDBJ databases">
        <title>Analysis of mating type loci in Filobasidium floriforme.</title>
        <authorList>
            <person name="Nowrousian M."/>
        </authorList>
    </citation>
    <scope>NUCLEOTIDE SEQUENCE</scope>
    <source>
        <strain evidence="2">CBS 6242</strain>
    </source>
</reference>
<feature type="region of interest" description="Disordered" evidence="1">
    <location>
        <begin position="1"/>
        <end position="149"/>
    </location>
</feature>
<evidence type="ECO:0000313" key="3">
    <source>
        <dbReference type="Proteomes" id="UP000812966"/>
    </source>
</evidence>
<feature type="region of interest" description="Disordered" evidence="1">
    <location>
        <begin position="213"/>
        <end position="259"/>
    </location>
</feature>
<dbReference type="Proteomes" id="UP000812966">
    <property type="component" value="Unassembled WGS sequence"/>
</dbReference>
<proteinExistence type="predicted"/>
<evidence type="ECO:0000313" key="2">
    <source>
        <dbReference type="EMBL" id="KAG7531979.1"/>
    </source>
</evidence>
<dbReference type="SUPFAM" id="SSF52833">
    <property type="entry name" value="Thioredoxin-like"/>
    <property type="match status" value="1"/>
</dbReference>
<protein>
    <recommendedName>
        <fullName evidence="4">Phosducin thioredoxin-like domain-containing protein</fullName>
    </recommendedName>
</protein>